<feature type="domain" description="Transposase IS66 C-terminal" evidence="1">
    <location>
        <begin position="4"/>
        <end position="40"/>
    </location>
</feature>
<reference evidence="2 3" key="1">
    <citation type="submission" date="2020-07" db="EMBL/GenBank/DDBJ databases">
        <title>Pseudogemmobacter sp. nov., isolated from poultry manure in Taiwan.</title>
        <authorList>
            <person name="Lin S.-Y."/>
            <person name="Tang Y.-S."/>
            <person name="Young C.-C."/>
        </authorList>
    </citation>
    <scope>NUCLEOTIDE SEQUENCE [LARGE SCALE GENOMIC DNA]</scope>
    <source>
        <strain evidence="2 3">CC-YST710</strain>
    </source>
</reference>
<dbReference type="InterPro" id="IPR039552">
    <property type="entry name" value="IS66_C"/>
</dbReference>
<evidence type="ECO:0000313" key="2">
    <source>
        <dbReference type="EMBL" id="MCB5412497.1"/>
    </source>
</evidence>
<keyword evidence="3" id="KW-1185">Reference proteome</keyword>
<proteinExistence type="predicted"/>
<evidence type="ECO:0000259" key="1">
    <source>
        <dbReference type="Pfam" id="PF13817"/>
    </source>
</evidence>
<dbReference type="Pfam" id="PF13817">
    <property type="entry name" value="DDE_Tnp_IS66_C"/>
    <property type="match status" value="1"/>
</dbReference>
<comment type="caution">
    <text evidence="2">The sequence shown here is derived from an EMBL/GenBank/DDBJ whole genome shotgun (WGS) entry which is preliminary data.</text>
</comment>
<protein>
    <submittedName>
        <fullName evidence="2">Transposase domain-containing protein</fullName>
    </submittedName>
</protein>
<evidence type="ECO:0000313" key="3">
    <source>
        <dbReference type="Proteomes" id="UP001198571"/>
    </source>
</evidence>
<dbReference type="Proteomes" id="UP001198571">
    <property type="component" value="Unassembled WGS sequence"/>
</dbReference>
<dbReference type="EMBL" id="JACDXX010000107">
    <property type="protein sequence ID" value="MCB5412497.1"/>
    <property type="molecule type" value="Genomic_DNA"/>
</dbReference>
<organism evidence="2 3">
    <name type="scientific">Pseudogemmobacter faecipullorum</name>
    <dbReference type="NCBI Taxonomy" id="2755041"/>
    <lineage>
        <taxon>Bacteria</taxon>
        <taxon>Pseudomonadati</taxon>
        <taxon>Pseudomonadota</taxon>
        <taxon>Alphaproteobacteria</taxon>
        <taxon>Rhodobacterales</taxon>
        <taxon>Paracoccaceae</taxon>
        <taxon>Pseudogemmobacter</taxon>
    </lineage>
</organism>
<accession>A0ABS8CSY7</accession>
<gene>
    <name evidence="2" type="ORF">H0485_21405</name>
</gene>
<sequence>MACTLIETAKLNAVDPHAWLADTLAGIPDYKITKVDDLLPGQAPLCRQLGLEYPLCDHGGGMLLAASGAFRRLGRG</sequence>
<name>A0ABS8CSY7_9RHOB</name>